<feature type="compositionally biased region" description="Basic and acidic residues" evidence="1">
    <location>
        <begin position="131"/>
        <end position="147"/>
    </location>
</feature>
<organism evidence="2 3">
    <name type="scientific">Heliocybe sulcata</name>
    <dbReference type="NCBI Taxonomy" id="5364"/>
    <lineage>
        <taxon>Eukaryota</taxon>
        <taxon>Fungi</taxon>
        <taxon>Dikarya</taxon>
        <taxon>Basidiomycota</taxon>
        <taxon>Agaricomycotina</taxon>
        <taxon>Agaricomycetes</taxon>
        <taxon>Gloeophyllales</taxon>
        <taxon>Gloeophyllaceae</taxon>
        <taxon>Heliocybe</taxon>
    </lineage>
</organism>
<reference evidence="2 3" key="1">
    <citation type="journal article" date="2019" name="Nat. Ecol. Evol.">
        <title>Megaphylogeny resolves global patterns of mushroom evolution.</title>
        <authorList>
            <person name="Varga T."/>
            <person name="Krizsan K."/>
            <person name="Foldi C."/>
            <person name="Dima B."/>
            <person name="Sanchez-Garcia M."/>
            <person name="Sanchez-Ramirez S."/>
            <person name="Szollosi G.J."/>
            <person name="Szarkandi J.G."/>
            <person name="Papp V."/>
            <person name="Albert L."/>
            <person name="Andreopoulos W."/>
            <person name="Angelini C."/>
            <person name="Antonin V."/>
            <person name="Barry K.W."/>
            <person name="Bougher N.L."/>
            <person name="Buchanan P."/>
            <person name="Buyck B."/>
            <person name="Bense V."/>
            <person name="Catcheside P."/>
            <person name="Chovatia M."/>
            <person name="Cooper J."/>
            <person name="Damon W."/>
            <person name="Desjardin D."/>
            <person name="Finy P."/>
            <person name="Geml J."/>
            <person name="Haridas S."/>
            <person name="Hughes K."/>
            <person name="Justo A."/>
            <person name="Karasinski D."/>
            <person name="Kautmanova I."/>
            <person name="Kiss B."/>
            <person name="Kocsube S."/>
            <person name="Kotiranta H."/>
            <person name="LaButti K.M."/>
            <person name="Lechner B.E."/>
            <person name="Liimatainen K."/>
            <person name="Lipzen A."/>
            <person name="Lukacs Z."/>
            <person name="Mihaltcheva S."/>
            <person name="Morgado L.N."/>
            <person name="Niskanen T."/>
            <person name="Noordeloos M.E."/>
            <person name="Ohm R.A."/>
            <person name="Ortiz-Santana B."/>
            <person name="Ovrebo C."/>
            <person name="Racz N."/>
            <person name="Riley R."/>
            <person name="Savchenko A."/>
            <person name="Shiryaev A."/>
            <person name="Soop K."/>
            <person name="Spirin V."/>
            <person name="Szebenyi C."/>
            <person name="Tomsovsky M."/>
            <person name="Tulloss R.E."/>
            <person name="Uehling J."/>
            <person name="Grigoriev I.V."/>
            <person name="Vagvolgyi C."/>
            <person name="Papp T."/>
            <person name="Martin F.M."/>
            <person name="Miettinen O."/>
            <person name="Hibbett D.S."/>
            <person name="Nagy L.G."/>
        </authorList>
    </citation>
    <scope>NUCLEOTIDE SEQUENCE [LARGE SCALE GENOMIC DNA]</scope>
    <source>
        <strain evidence="2 3">OMC1185</strain>
    </source>
</reference>
<evidence type="ECO:0000313" key="3">
    <source>
        <dbReference type="Proteomes" id="UP000305948"/>
    </source>
</evidence>
<dbReference type="SUPFAM" id="SSF53098">
    <property type="entry name" value="Ribonuclease H-like"/>
    <property type="match status" value="1"/>
</dbReference>
<dbReference type="Proteomes" id="UP000305948">
    <property type="component" value="Unassembled WGS sequence"/>
</dbReference>
<evidence type="ECO:0000313" key="2">
    <source>
        <dbReference type="EMBL" id="TFK55835.1"/>
    </source>
</evidence>
<keyword evidence="3" id="KW-1185">Reference proteome</keyword>
<proteinExistence type="predicted"/>
<dbReference type="Gene3D" id="3.30.420.10">
    <property type="entry name" value="Ribonuclease H-like superfamily/Ribonuclease H"/>
    <property type="match status" value="1"/>
</dbReference>
<dbReference type="AlphaFoldDB" id="A0A5C3NG14"/>
<dbReference type="EMBL" id="ML213504">
    <property type="protein sequence ID" value="TFK55835.1"/>
    <property type="molecule type" value="Genomic_DNA"/>
</dbReference>
<dbReference type="InterPro" id="IPR036397">
    <property type="entry name" value="RNaseH_sf"/>
</dbReference>
<protein>
    <submittedName>
        <fullName evidence="2">Uncharacterized protein</fullName>
    </submittedName>
</protein>
<dbReference type="GO" id="GO:0003676">
    <property type="term" value="F:nucleic acid binding"/>
    <property type="evidence" value="ECO:0007669"/>
    <property type="project" value="InterPro"/>
</dbReference>
<sequence length="191" mass="21813">MEVAPEDIRRSRDKPIKLSKKKILEIVTRLQTSTPEIFIRRSGYDGDTGLWQAKSTQRFKMLTESQEFLVPWGEPSPVADLARYYPFNVRPAALARLSEDLQASEHLAERPPMLRITFIIVSKRHHIRFFPDKLHPQDPRNAEDDSKTGNCRPGLVVDKVTRNITSTSRVTQLRGKALAGRAINMSCSMTR</sequence>
<name>A0A5C3NG14_9AGAM</name>
<feature type="region of interest" description="Disordered" evidence="1">
    <location>
        <begin position="131"/>
        <end position="154"/>
    </location>
</feature>
<accession>A0A5C3NG14</accession>
<evidence type="ECO:0000256" key="1">
    <source>
        <dbReference type="SAM" id="MobiDB-lite"/>
    </source>
</evidence>
<dbReference type="OrthoDB" id="10252740at2759"/>
<dbReference type="InterPro" id="IPR012337">
    <property type="entry name" value="RNaseH-like_sf"/>
</dbReference>
<gene>
    <name evidence="2" type="ORF">OE88DRAFT_1641628</name>
</gene>